<gene>
    <name evidence="2" type="ORF">ACFSQZ_04750</name>
</gene>
<dbReference type="Proteomes" id="UP001597297">
    <property type="component" value="Unassembled WGS sequence"/>
</dbReference>
<dbReference type="Gene3D" id="3.40.570.10">
    <property type="entry name" value="Extracellular Endonuclease, subunit A"/>
    <property type="match status" value="1"/>
</dbReference>
<dbReference type="EMBL" id="JBHUJC010000012">
    <property type="protein sequence ID" value="MFD2275770.1"/>
    <property type="molecule type" value="Genomic_DNA"/>
</dbReference>
<reference evidence="3" key="1">
    <citation type="journal article" date="2019" name="Int. J. Syst. Evol. Microbiol.">
        <title>The Global Catalogue of Microorganisms (GCM) 10K type strain sequencing project: providing services to taxonomists for standard genome sequencing and annotation.</title>
        <authorList>
            <consortium name="The Broad Institute Genomics Platform"/>
            <consortium name="The Broad Institute Genome Sequencing Center for Infectious Disease"/>
            <person name="Wu L."/>
            <person name="Ma J."/>
        </authorList>
    </citation>
    <scope>NUCLEOTIDE SEQUENCE [LARGE SCALE GENOMIC DNA]</scope>
    <source>
        <strain evidence="3">JCM 16545</strain>
    </source>
</reference>
<name>A0ABW5E4E3_9BACT</name>
<sequence length="216" mass="25255">MVQPLQLKGVVQRFCGVPGCSDPMCNDPKNHSISHFRRLRNVDVYHAERDKKDLGKGSGTSKKTRDYVQDPNSFYPEEVSLSYTNEDESYRGRSSYIQPPRTSNMKPDAGHIFGNQYGGSGKDTANIFAQEPRHNRGNRYKGKRTFKKWRRTENEIRRGIQKGHKMRATAKLYRKRRIRYDPSTISDEDHRNFMKYWYYSRRDHDDHDPSGGGIMT</sequence>
<feature type="region of interest" description="Disordered" evidence="1">
    <location>
        <begin position="48"/>
        <end position="71"/>
    </location>
</feature>
<dbReference type="InterPro" id="IPR044929">
    <property type="entry name" value="DNA/RNA_non-sp_Endonuclease_sf"/>
</dbReference>
<evidence type="ECO:0000256" key="1">
    <source>
        <dbReference type="SAM" id="MobiDB-lite"/>
    </source>
</evidence>
<evidence type="ECO:0000313" key="2">
    <source>
        <dbReference type="EMBL" id="MFD2275770.1"/>
    </source>
</evidence>
<keyword evidence="3" id="KW-1185">Reference proteome</keyword>
<dbReference type="RefSeq" id="WP_377094299.1">
    <property type="nucleotide sequence ID" value="NZ_JBHSJM010000001.1"/>
</dbReference>
<proteinExistence type="predicted"/>
<accession>A0ABW5E4E3</accession>
<comment type="caution">
    <text evidence="2">The sequence shown here is derived from an EMBL/GenBank/DDBJ whole genome shotgun (WGS) entry which is preliminary data.</text>
</comment>
<organism evidence="2 3">
    <name type="scientific">Rubritalea spongiae</name>
    <dbReference type="NCBI Taxonomy" id="430797"/>
    <lineage>
        <taxon>Bacteria</taxon>
        <taxon>Pseudomonadati</taxon>
        <taxon>Verrucomicrobiota</taxon>
        <taxon>Verrucomicrobiia</taxon>
        <taxon>Verrucomicrobiales</taxon>
        <taxon>Rubritaleaceae</taxon>
        <taxon>Rubritalea</taxon>
    </lineage>
</organism>
<protein>
    <submittedName>
        <fullName evidence="2">Helix-turn-helix domain-containing protein</fullName>
    </submittedName>
</protein>
<evidence type="ECO:0000313" key="3">
    <source>
        <dbReference type="Proteomes" id="UP001597297"/>
    </source>
</evidence>